<gene>
    <name evidence="3" type="ORF">BKA15_004481</name>
</gene>
<dbReference type="PIRSF" id="PIRSF015921">
    <property type="entry name" value="FA_sphinglp_des"/>
    <property type="match status" value="1"/>
</dbReference>
<dbReference type="GO" id="GO:0008610">
    <property type="term" value="P:lipid biosynthetic process"/>
    <property type="evidence" value="ECO:0007669"/>
    <property type="project" value="UniProtKB-ARBA"/>
</dbReference>
<keyword evidence="4" id="KW-1185">Reference proteome</keyword>
<dbReference type="RefSeq" id="WP_179754430.1">
    <property type="nucleotide sequence ID" value="NZ_JACCBU010000001.1"/>
</dbReference>
<protein>
    <submittedName>
        <fullName evidence="3">Fatty acid desaturase</fullName>
    </submittedName>
</protein>
<organism evidence="3 4">
    <name type="scientific">Microlunatus parietis</name>
    <dbReference type="NCBI Taxonomy" id="682979"/>
    <lineage>
        <taxon>Bacteria</taxon>
        <taxon>Bacillati</taxon>
        <taxon>Actinomycetota</taxon>
        <taxon>Actinomycetes</taxon>
        <taxon>Propionibacteriales</taxon>
        <taxon>Propionibacteriaceae</taxon>
        <taxon>Microlunatus</taxon>
    </lineage>
</organism>
<evidence type="ECO:0000313" key="4">
    <source>
        <dbReference type="Proteomes" id="UP000569914"/>
    </source>
</evidence>
<sequence length="350" mass="38373">MTTTTHTVTDRPESSHHSLIQAVQEAGLLKRTPGFYITLLAVLVGCTAVAVTGGALLGSSWFQLLIAAGLGVIFTQFAFFAHEAAHKQVFASARKNDLAGLLIGSGVVGLSYSWWQSKHSRHHANPNKIGRDPDIDIDILSFDEEHARAKRGIWAAITRKQGYLFFPLLLLTGLGLHVDSVKSVFSRSGRATTLERVLLVLRLTLFPTVVILLLGPGMGAAFLGVQVAVFGFYMGMSFAPNHKGMPIISAKSKLDFVRKQVLTSRNIRGFGTTTLMGGLNYQIEHHLFPSMPRPHLRRAAAIVREHCQRVKIPYIETSLPASYARIVSYLNRVGLHARDPFDCPAARNLA</sequence>
<dbReference type="AlphaFoldDB" id="A0A7Y9IAC6"/>
<name>A0A7Y9IAC6_9ACTN</name>
<dbReference type="Proteomes" id="UP000569914">
    <property type="component" value="Unassembled WGS sequence"/>
</dbReference>
<evidence type="ECO:0000256" key="1">
    <source>
        <dbReference type="SAM" id="Phobius"/>
    </source>
</evidence>
<dbReference type="InterPro" id="IPR005804">
    <property type="entry name" value="FA_desaturase_dom"/>
</dbReference>
<feature type="transmembrane region" description="Helical" evidence="1">
    <location>
        <begin position="197"/>
        <end position="214"/>
    </location>
</feature>
<accession>A0A7Y9IAC6</accession>
<proteinExistence type="predicted"/>
<keyword evidence="1" id="KW-1133">Transmembrane helix</keyword>
<dbReference type="Pfam" id="PF00487">
    <property type="entry name" value="FA_desaturase"/>
    <property type="match status" value="1"/>
</dbReference>
<dbReference type="PANTHER" id="PTHR19353:SF19">
    <property type="entry name" value="DELTA(5) FATTY ACID DESATURASE C-RELATED"/>
    <property type="match status" value="1"/>
</dbReference>
<feature type="transmembrane region" description="Helical" evidence="1">
    <location>
        <begin position="35"/>
        <end position="58"/>
    </location>
</feature>
<comment type="caution">
    <text evidence="3">The sequence shown here is derived from an EMBL/GenBank/DDBJ whole genome shotgun (WGS) entry which is preliminary data.</text>
</comment>
<dbReference type="GO" id="GO:0016020">
    <property type="term" value="C:membrane"/>
    <property type="evidence" value="ECO:0007669"/>
    <property type="project" value="TreeGrafter"/>
</dbReference>
<dbReference type="InterPro" id="IPR012171">
    <property type="entry name" value="Fatty_acid_desaturase"/>
</dbReference>
<keyword evidence="1" id="KW-0472">Membrane</keyword>
<dbReference type="EMBL" id="JACCBU010000001">
    <property type="protein sequence ID" value="NYE73152.1"/>
    <property type="molecule type" value="Genomic_DNA"/>
</dbReference>
<feature type="transmembrane region" description="Helical" evidence="1">
    <location>
        <begin position="164"/>
        <end position="185"/>
    </location>
</feature>
<evidence type="ECO:0000313" key="3">
    <source>
        <dbReference type="EMBL" id="NYE73152.1"/>
    </source>
</evidence>
<keyword evidence="1" id="KW-0812">Transmembrane</keyword>
<dbReference type="CDD" id="cd03506">
    <property type="entry name" value="Delta6-FADS-like"/>
    <property type="match status" value="1"/>
</dbReference>
<feature type="transmembrane region" description="Helical" evidence="1">
    <location>
        <begin position="97"/>
        <end position="115"/>
    </location>
</feature>
<dbReference type="GO" id="GO:0016717">
    <property type="term" value="F:oxidoreductase activity, acting on paired donors, with oxidation of a pair of donors resulting in the reduction of molecular oxygen to two molecules of water"/>
    <property type="evidence" value="ECO:0007669"/>
    <property type="project" value="TreeGrafter"/>
</dbReference>
<feature type="domain" description="Fatty acid desaturase" evidence="2">
    <location>
        <begin position="60"/>
        <end position="317"/>
    </location>
</feature>
<feature type="transmembrane region" description="Helical" evidence="1">
    <location>
        <begin position="64"/>
        <end position="85"/>
    </location>
</feature>
<evidence type="ECO:0000259" key="2">
    <source>
        <dbReference type="Pfam" id="PF00487"/>
    </source>
</evidence>
<reference evidence="3 4" key="1">
    <citation type="submission" date="2020-07" db="EMBL/GenBank/DDBJ databases">
        <title>Sequencing the genomes of 1000 actinobacteria strains.</title>
        <authorList>
            <person name="Klenk H.-P."/>
        </authorList>
    </citation>
    <scope>NUCLEOTIDE SEQUENCE [LARGE SCALE GENOMIC DNA]</scope>
    <source>
        <strain evidence="3 4">DSM 22083</strain>
    </source>
</reference>
<dbReference type="PANTHER" id="PTHR19353">
    <property type="entry name" value="FATTY ACID DESATURASE 2"/>
    <property type="match status" value="1"/>
</dbReference>